<dbReference type="NCBIfam" id="TIGR01646">
    <property type="entry name" value="vgr_GE"/>
    <property type="match status" value="1"/>
</dbReference>
<dbReference type="Pfam" id="PF04717">
    <property type="entry name" value="Phage_base_V"/>
    <property type="match status" value="1"/>
</dbReference>
<dbReference type="Gene3D" id="2.30.110.50">
    <property type="match status" value="1"/>
</dbReference>
<comment type="similarity">
    <text evidence="2">Belongs to the VgrG protein family.</text>
</comment>
<dbReference type="EMBL" id="AONB01000019">
    <property type="protein sequence ID" value="EXJ09824.1"/>
    <property type="molecule type" value="Genomic_DNA"/>
</dbReference>
<dbReference type="InterPro" id="IPR054030">
    <property type="entry name" value="Gp5_Vgr_C"/>
</dbReference>
<reference evidence="8" key="1">
    <citation type="submission" date="2012-11" db="EMBL/GenBank/DDBJ databases">
        <authorList>
            <person name="Singh A."/>
            <person name="Pinnaka A.K."/>
            <person name="Vaidya B."/>
        </authorList>
    </citation>
    <scope>NUCLEOTIDE SEQUENCE [LARGE SCALE GENOMIC DNA]</scope>
    <source>
        <strain evidence="8">AK23</strain>
    </source>
</reference>
<feature type="region of interest" description="Disordered" evidence="4">
    <location>
        <begin position="219"/>
        <end position="239"/>
    </location>
</feature>
<dbReference type="PATRIC" id="fig|1229521.3.peg.3184"/>
<evidence type="ECO:0000313" key="7">
    <source>
        <dbReference type="EMBL" id="EXJ09824.1"/>
    </source>
</evidence>
<dbReference type="InterPro" id="IPR017847">
    <property type="entry name" value="T6SS_RhsGE_Vgr_subset"/>
</dbReference>
<dbReference type="AlphaFoldDB" id="W9URX6"/>
<evidence type="ECO:0000259" key="6">
    <source>
        <dbReference type="Pfam" id="PF22178"/>
    </source>
</evidence>
<dbReference type="STRING" id="1229521.D791_03152"/>
<dbReference type="InterPro" id="IPR006533">
    <property type="entry name" value="T6SS_Vgr_RhsGE"/>
</dbReference>
<protein>
    <submittedName>
        <fullName evidence="7">Uncharacterized protein</fullName>
    </submittedName>
</protein>
<dbReference type="PANTHER" id="PTHR32305:SF15">
    <property type="entry name" value="PROTEIN RHSA-RELATED"/>
    <property type="match status" value="1"/>
</dbReference>
<keyword evidence="8" id="KW-1185">Reference proteome</keyword>
<evidence type="ECO:0000259" key="5">
    <source>
        <dbReference type="Pfam" id="PF04717"/>
    </source>
</evidence>
<evidence type="ECO:0000256" key="1">
    <source>
        <dbReference type="ARBA" id="ARBA00004613"/>
    </source>
</evidence>
<comment type="subcellular location">
    <subcellularLocation>
        <location evidence="1">Secreted</location>
    </subcellularLocation>
</comment>
<keyword evidence="3" id="KW-0964">Secreted</keyword>
<evidence type="ECO:0000313" key="8">
    <source>
        <dbReference type="Proteomes" id="UP000019464"/>
    </source>
</evidence>
<dbReference type="InterPro" id="IPR037026">
    <property type="entry name" value="Vgr_OB-fold_dom_sf"/>
</dbReference>
<dbReference type="PANTHER" id="PTHR32305">
    <property type="match status" value="1"/>
</dbReference>
<dbReference type="Gene3D" id="2.40.50.230">
    <property type="entry name" value="Gp5 N-terminal domain"/>
    <property type="match status" value="1"/>
</dbReference>
<dbReference type="Pfam" id="PF05954">
    <property type="entry name" value="Phage_GPD"/>
    <property type="match status" value="1"/>
</dbReference>
<comment type="caution">
    <text evidence="7">The sequence shown here is derived from an EMBL/GenBank/DDBJ whole genome shotgun (WGS) entry which is preliminary data.</text>
</comment>
<dbReference type="SUPFAM" id="SSF69349">
    <property type="entry name" value="Phage fibre proteins"/>
    <property type="match status" value="1"/>
</dbReference>
<dbReference type="InterPro" id="IPR006531">
    <property type="entry name" value="Gp5/Vgr_OB"/>
</dbReference>
<organism evidence="7 8">
    <name type="scientific">Nitrincola nitratireducens</name>
    <dbReference type="NCBI Taxonomy" id="1229521"/>
    <lineage>
        <taxon>Bacteria</taxon>
        <taxon>Pseudomonadati</taxon>
        <taxon>Pseudomonadota</taxon>
        <taxon>Gammaproteobacteria</taxon>
        <taxon>Oceanospirillales</taxon>
        <taxon>Oceanospirillaceae</taxon>
        <taxon>Nitrincola</taxon>
    </lineage>
</organism>
<accession>W9URX6</accession>
<dbReference type="SUPFAM" id="SSF69255">
    <property type="entry name" value="gp5 N-terminal domain-like"/>
    <property type="match status" value="1"/>
</dbReference>
<feature type="domain" description="Gp5/Type VI secretion system Vgr protein OB-fold" evidence="5">
    <location>
        <begin position="147"/>
        <end position="214"/>
    </location>
</feature>
<reference evidence="7 8" key="2">
    <citation type="journal article" date="2015" name="Syst. Appl. Microbiol.">
        <title>Nitrincola nitratireducens sp. nov. isolated from a haloalkaline crater lake.</title>
        <authorList>
            <person name="Singh A."/>
            <person name="Vaidya B."/>
            <person name="Tanuku N.R."/>
            <person name="Pinnaka A.K."/>
        </authorList>
    </citation>
    <scope>NUCLEOTIDE SEQUENCE [LARGE SCALE GENOMIC DNA]</scope>
    <source>
        <strain evidence="7 8">AK23</strain>
    </source>
</reference>
<evidence type="ECO:0000256" key="4">
    <source>
        <dbReference type="SAM" id="MobiDB-lite"/>
    </source>
</evidence>
<evidence type="ECO:0000256" key="2">
    <source>
        <dbReference type="ARBA" id="ARBA00005558"/>
    </source>
</evidence>
<sequence>METFDKAMMDVPGVERFEQFTYPGRYKSKLLGEPLIRLRTEHNEALHDQVFGKSHCRSFRSGHQFELVRHDDAAQELDTYLLVSVQHRAEDYSYTSRDEESRGYENEFVCMPASRVYRPPLKTGWPKMLGPQHAKVVGPEGEEIYTDEYGRVKIQFPWDRYGQNNENSSCWVRVSHQWAGKNWGSIYIPRIGQEVIVDFYDGNPDRPIITGRVYNAEQMPPNSLPANKTRSTIRSKSHKGKGFNEFSFEDEAGNEFIYIHAQKNMEVQVQNSHHKRVEYDDTATIGNNSYLAVAQDRIEKVDQNQHTTIIGNLTEKIDGNQGVTLGGSQHSKVGGDMTYKVSGEIVLDASKITLVSGGASIVITSGGINIAPSINVGSASPGTAAIPSIPEILEVAAGAGSPFVSHCPKTT</sequence>
<dbReference type="InterPro" id="IPR050708">
    <property type="entry name" value="T6SS_VgrG/RHS"/>
</dbReference>
<dbReference type="NCBIfam" id="TIGR03361">
    <property type="entry name" value="VI_Rhs_Vgr"/>
    <property type="match status" value="1"/>
</dbReference>
<dbReference type="Pfam" id="PF22178">
    <property type="entry name" value="Gp5_trimer_C"/>
    <property type="match status" value="1"/>
</dbReference>
<dbReference type="SUPFAM" id="SSF69279">
    <property type="entry name" value="Phage tail proteins"/>
    <property type="match status" value="1"/>
</dbReference>
<dbReference type="Proteomes" id="UP000019464">
    <property type="component" value="Unassembled WGS sequence"/>
</dbReference>
<gene>
    <name evidence="7" type="ORF">D791_03152</name>
</gene>
<feature type="domain" description="Gp5/Type VI secretion system Vgr C-terminal trimerisation" evidence="6">
    <location>
        <begin position="231"/>
        <end position="341"/>
    </location>
</feature>
<proteinExistence type="inferred from homology"/>
<evidence type="ECO:0000256" key="3">
    <source>
        <dbReference type="ARBA" id="ARBA00022525"/>
    </source>
</evidence>
<feature type="compositionally biased region" description="Polar residues" evidence="4">
    <location>
        <begin position="220"/>
        <end position="230"/>
    </location>
</feature>
<name>W9URX6_9GAMM</name>
<dbReference type="GO" id="GO:0005576">
    <property type="term" value="C:extracellular region"/>
    <property type="evidence" value="ECO:0007669"/>
    <property type="project" value="UniProtKB-SubCell"/>
</dbReference>